<reference evidence="1" key="1">
    <citation type="submission" date="2021-02" db="EMBL/GenBank/DDBJ databases">
        <authorList>
            <person name="Dougan E. K."/>
            <person name="Rhodes N."/>
            <person name="Thang M."/>
            <person name="Chan C."/>
        </authorList>
    </citation>
    <scope>NUCLEOTIDE SEQUENCE</scope>
</reference>
<gene>
    <name evidence="1" type="primary">HERC1</name>
    <name evidence="1" type="ORF">SNEC2469_LOCUS31830</name>
</gene>
<dbReference type="AlphaFoldDB" id="A0A813BX42"/>
<name>A0A813BX42_9DINO</name>
<feature type="non-terminal residue" evidence="1">
    <location>
        <position position="213"/>
    </location>
</feature>
<protein>
    <submittedName>
        <fullName evidence="1">HERC1 protein</fullName>
    </submittedName>
</protein>
<accession>A0A813BX42</accession>
<feature type="non-terminal residue" evidence="1">
    <location>
        <position position="1"/>
    </location>
</feature>
<dbReference type="EMBL" id="CAJNJA010078319">
    <property type="protein sequence ID" value="CAE7922108.1"/>
    <property type="molecule type" value="Genomic_DNA"/>
</dbReference>
<comment type="caution">
    <text evidence="1">The sequence shown here is derived from an EMBL/GenBank/DDBJ whole genome shotgun (WGS) entry which is preliminary data.</text>
</comment>
<evidence type="ECO:0000313" key="1">
    <source>
        <dbReference type="EMBL" id="CAE7922108.1"/>
    </source>
</evidence>
<dbReference type="OrthoDB" id="10561823at2759"/>
<sequence>PKTTVQVTIEANSVPEEEYLTTGVQVKLKATMQTLAEELDAEAGHADADTELKLRVMAMDAVRQSRGLLDGTMMRLVAFNCSAPGLRSFELSTGVDLQKALHEVTTTVDGVCVLKGSPKAADVQAQKVLDTALLQAVARQRAAAASETKKAVRHAHTALKQLQSEALQMQPNSTLLRAVKEVLASRRNSSESLAKAIEKVNATMSPKTKVIRT</sequence>
<proteinExistence type="predicted"/>
<keyword evidence="2" id="KW-1185">Reference proteome</keyword>
<organism evidence="1 2">
    <name type="scientific">Symbiodinium necroappetens</name>
    <dbReference type="NCBI Taxonomy" id="1628268"/>
    <lineage>
        <taxon>Eukaryota</taxon>
        <taxon>Sar</taxon>
        <taxon>Alveolata</taxon>
        <taxon>Dinophyceae</taxon>
        <taxon>Suessiales</taxon>
        <taxon>Symbiodiniaceae</taxon>
        <taxon>Symbiodinium</taxon>
    </lineage>
</organism>
<dbReference type="Proteomes" id="UP000601435">
    <property type="component" value="Unassembled WGS sequence"/>
</dbReference>
<evidence type="ECO:0000313" key="2">
    <source>
        <dbReference type="Proteomes" id="UP000601435"/>
    </source>
</evidence>